<protein>
    <submittedName>
        <fullName evidence="2">DUF2829 domain-containing protein</fullName>
    </submittedName>
</protein>
<feature type="domain" description="Thoeris anti-defense 2-like" evidence="1">
    <location>
        <begin position="2"/>
        <end position="86"/>
    </location>
</feature>
<evidence type="ECO:0000313" key="3">
    <source>
        <dbReference type="Proteomes" id="UP000566985"/>
    </source>
</evidence>
<organism evidence="2 3">
    <name type="scientific">Pantoea brenneri</name>
    <dbReference type="NCBI Taxonomy" id="472694"/>
    <lineage>
        <taxon>Bacteria</taxon>
        <taxon>Pseudomonadati</taxon>
        <taxon>Pseudomonadota</taxon>
        <taxon>Gammaproteobacteria</taxon>
        <taxon>Enterobacterales</taxon>
        <taxon>Erwiniaceae</taxon>
        <taxon>Pantoea</taxon>
    </lineage>
</organism>
<comment type="caution">
    <text evidence="2">The sequence shown here is derived from an EMBL/GenBank/DDBJ whole genome shotgun (WGS) entry which is preliminary data.</text>
</comment>
<dbReference type="RefSeq" id="WP_069729491.1">
    <property type="nucleotide sequence ID" value="NZ_JABWPE010000025.1"/>
</dbReference>
<dbReference type="AlphaFoldDB" id="A0A7Y6TTL2"/>
<sequence>MMNFAEALRACTADGKAIQRQGWNGKGQFVWFVPAGNYPARMEVIKDHFPDNLVPYGSYYALKNAQGSVVPWVPSQGDMHADDWQVTHVSTCAQSEAEVNSPEKVVVNSSLSEDYARAQERQHLADLISQLCGSLRNVTNGNTAKELNDIILKLTAKLNAII</sequence>
<accession>A0A7Y6TTL2</accession>
<dbReference type="Proteomes" id="UP000566985">
    <property type="component" value="Unassembled WGS sequence"/>
</dbReference>
<dbReference type="EMBL" id="JABWPM010000025">
    <property type="protein sequence ID" value="NUY98414.1"/>
    <property type="molecule type" value="Genomic_DNA"/>
</dbReference>
<dbReference type="GeneID" id="57347061"/>
<proteinExistence type="predicted"/>
<name>A0A7Y6TTL2_9GAMM</name>
<evidence type="ECO:0000259" key="1">
    <source>
        <dbReference type="Pfam" id="PF11195"/>
    </source>
</evidence>
<gene>
    <name evidence="2" type="ORF">HU668_18315</name>
</gene>
<dbReference type="InterPro" id="IPR021361">
    <property type="entry name" value="Tad2-like_dom"/>
</dbReference>
<evidence type="ECO:0000313" key="2">
    <source>
        <dbReference type="EMBL" id="NUY98414.1"/>
    </source>
</evidence>
<reference evidence="2 3" key="1">
    <citation type="submission" date="2020-05" db="EMBL/GenBank/DDBJ databases">
        <title>Whole Genome Sequences of Enterobacteriales Associated with the International Space Station.</title>
        <authorList>
            <person name="Bharadwaj A."/>
            <person name="Daudu R."/>
            <person name="Singh N."/>
            <person name="Wood J."/>
            <person name="Debieu M."/>
            <person name="Mason C."/>
            <person name="Wang C."/>
            <person name="Venkateswaran K."/>
        </authorList>
    </citation>
    <scope>NUCLEOTIDE SEQUENCE [LARGE SCALE GENOMIC DNA]</scope>
    <source>
        <strain evidence="2 3">IF5SW-B1</strain>
    </source>
</reference>
<dbReference type="Pfam" id="PF11195">
    <property type="entry name" value="Tad2-like"/>
    <property type="match status" value="1"/>
</dbReference>